<feature type="non-terminal residue" evidence="2">
    <location>
        <position position="1"/>
    </location>
</feature>
<dbReference type="InterPro" id="IPR036388">
    <property type="entry name" value="WH-like_DNA-bd_sf"/>
</dbReference>
<accession>K1TXY3</accession>
<dbReference type="GO" id="GO:0003677">
    <property type="term" value="F:DNA binding"/>
    <property type="evidence" value="ECO:0007669"/>
    <property type="project" value="InterPro"/>
</dbReference>
<evidence type="ECO:0000313" key="2">
    <source>
        <dbReference type="EMBL" id="EKC72469.1"/>
    </source>
</evidence>
<dbReference type="GO" id="GO:0016987">
    <property type="term" value="F:sigma factor activity"/>
    <property type="evidence" value="ECO:0007669"/>
    <property type="project" value="InterPro"/>
</dbReference>
<comment type="caution">
    <text evidence="2">The sequence shown here is derived from an EMBL/GenBank/DDBJ whole genome shotgun (WGS) entry which is preliminary data.</text>
</comment>
<proteinExistence type="predicted"/>
<dbReference type="AlphaFoldDB" id="K1TXY3"/>
<feature type="domain" description="RNA polymerase sigma factor 70 region 4 type 2" evidence="1">
    <location>
        <begin position="26"/>
        <end position="71"/>
    </location>
</feature>
<dbReference type="GO" id="GO:0006352">
    <property type="term" value="P:DNA-templated transcription initiation"/>
    <property type="evidence" value="ECO:0007669"/>
    <property type="project" value="InterPro"/>
</dbReference>
<protein>
    <submittedName>
        <fullName evidence="2">Protein containing RNA polymerase sigma factor 70, region 4 type 2 domain protein</fullName>
    </submittedName>
</protein>
<dbReference type="SUPFAM" id="SSF88659">
    <property type="entry name" value="Sigma3 and sigma4 domains of RNA polymerase sigma factors"/>
    <property type="match status" value="1"/>
</dbReference>
<dbReference type="Pfam" id="PF08281">
    <property type="entry name" value="Sigma70_r4_2"/>
    <property type="match status" value="1"/>
</dbReference>
<dbReference type="InterPro" id="IPR013249">
    <property type="entry name" value="RNA_pol_sigma70_r4_t2"/>
</dbReference>
<dbReference type="InterPro" id="IPR013324">
    <property type="entry name" value="RNA_pol_sigma_r3/r4-like"/>
</dbReference>
<gene>
    <name evidence="2" type="ORF">OBE_02874</name>
</gene>
<dbReference type="Gene3D" id="1.10.10.10">
    <property type="entry name" value="Winged helix-like DNA-binding domain superfamily/Winged helix DNA-binding domain"/>
    <property type="match status" value="1"/>
</dbReference>
<sequence length="86" mass="9714">LSVIPISRYSRTFEVIGHSVCIDDETLAEAISALPVDRRDIILLSYFLDMSDAEIANVLNMVRRSVAYRRTSTLKLLKNLMGGENR</sequence>
<reference evidence="2" key="1">
    <citation type="journal article" date="2013" name="Environ. Microbiol.">
        <title>Microbiota from the distal guts of lean and obese adolescents exhibit partial functional redundancy besides clear differences in community structure.</title>
        <authorList>
            <person name="Ferrer M."/>
            <person name="Ruiz A."/>
            <person name="Lanza F."/>
            <person name="Haange S.B."/>
            <person name="Oberbach A."/>
            <person name="Till H."/>
            <person name="Bargiela R."/>
            <person name="Campoy C."/>
            <person name="Segura M.T."/>
            <person name="Richter M."/>
            <person name="von Bergen M."/>
            <person name="Seifert J."/>
            <person name="Suarez A."/>
        </authorList>
    </citation>
    <scope>NUCLEOTIDE SEQUENCE</scope>
</reference>
<organism evidence="2">
    <name type="scientific">human gut metagenome</name>
    <dbReference type="NCBI Taxonomy" id="408170"/>
    <lineage>
        <taxon>unclassified sequences</taxon>
        <taxon>metagenomes</taxon>
        <taxon>organismal metagenomes</taxon>
    </lineage>
</organism>
<dbReference type="EMBL" id="AJWZ01001892">
    <property type="protein sequence ID" value="EKC72469.1"/>
    <property type="molecule type" value="Genomic_DNA"/>
</dbReference>
<name>K1TXY3_9ZZZZ</name>
<evidence type="ECO:0000259" key="1">
    <source>
        <dbReference type="Pfam" id="PF08281"/>
    </source>
</evidence>